<evidence type="ECO:0000313" key="2">
    <source>
        <dbReference type="Proteomes" id="UP000253606"/>
    </source>
</evidence>
<dbReference type="EMBL" id="CP030840">
    <property type="protein sequence ID" value="AXC10734.1"/>
    <property type="molecule type" value="Genomic_DNA"/>
</dbReference>
<proteinExistence type="predicted"/>
<accession>A0A2Z5FW56</accession>
<protein>
    <submittedName>
        <fullName evidence="1">Uncharacterized protein</fullName>
    </submittedName>
</protein>
<gene>
    <name evidence="1" type="ORF">ACPOL_1386</name>
</gene>
<keyword evidence="2" id="KW-1185">Reference proteome</keyword>
<name>A0A2Z5FW56_9BACT</name>
<sequence length="37" mass="4224">MNMILISSLTPLLSLLMRIPLIYMRNVQAQTSYGLDL</sequence>
<organism evidence="1 2">
    <name type="scientific">Acidisarcina polymorpha</name>
    <dbReference type="NCBI Taxonomy" id="2211140"/>
    <lineage>
        <taxon>Bacteria</taxon>
        <taxon>Pseudomonadati</taxon>
        <taxon>Acidobacteriota</taxon>
        <taxon>Terriglobia</taxon>
        <taxon>Terriglobales</taxon>
        <taxon>Acidobacteriaceae</taxon>
        <taxon>Acidisarcina</taxon>
    </lineage>
</organism>
<reference evidence="1 2" key="1">
    <citation type="journal article" date="2018" name="Front. Microbiol.">
        <title>Hydrolytic Capabilities as a Key to Environmental Success: Chitinolytic and Cellulolytic Acidobacteria From Acidic Sub-arctic Soils and Boreal Peatlands.</title>
        <authorList>
            <person name="Belova S.E."/>
            <person name="Ravin N.V."/>
            <person name="Pankratov T.A."/>
            <person name="Rakitin A.L."/>
            <person name="Ivanova A.A."/>
            <person name="Beletsky A.V."/>
            <person name="Mardanov A.V."/>
            <person name="Sinninghe Damste J.S."/>
            <person name="Dedysh S.N."/>
        </authorList>
    </citation>
    <scope>NUCLEOTIDE SEQUENCE [LARGE SCALE GENOMIC DNA]</scope>
    <source>
        <strain evidence="1 2">SBC82</strain>
    </source>
</reference>
<dbReference type="Proteomes" id="UP000253606">
    <property type="component" value="Chromosome"/>
</dbReference>
<evidence type="ECO:0000313" key="1">
    <source>
        <dbReference type="EMBL" id="AXC10734.1"/>
    </source>
</evidence>
<dbReference type="AlphaFoldDB" id="A0A2Z5FW56"/>
<dbReference type="KEGG" id="abas:ACPOL_1386"/>